<gene>
    <name evidence="3" type="primary">coaE</name>
    <name evidence="5" type="ORF">HNP65_001657</name>
</gene>
<dbReference type="GO" id="GO:0004140">
    <property type="term" value="F:dephospho-CoA kinase activity"/>
    <property type="evidence" value="ECO:0007669"/>
    <property type="project" value="UniProtKB-UniRule"/>
</dbReference>
<accession>A0A841GSY8</accession>
<organism evidence="5 6">
    <name type="scientific">Thermosipho japonicus</name>
    <dbReference type="NCBI Taxonomy" id="90323"/>
    <lineage>
        <taxon>Bacteria</taxon>
        <taxon>Thermotogati</taxon>
        <taxon>Thermotogota</taxon>
        <taxon>Thermotogae</taxon>
        <taxon>Thermotogales</taxon>
        <taxon>Fervidobacteriaceae</taxon>
        <taxon>Thermosipho</taxon>
    </lineage>
</organism>
<dbReference type="AlphaFoldDB" id="A0A841GSY8"/>
<comment type="subcellular location">
    <subcellularLocation>
        <location evidence="3">Cytoplasm</location>
    </subcellularLocation>
</comment>
<dbReference type="GO" id="GO:0015937">
    <property type="term" value="P:coenzyme A biosynthetic process"/>
    <property type="evidence" value="ECO:0007669"/>
    <property type="project" value="UniProtKB-UniRule"/>
</dbReference>
<dbReference type="UniPathway" id="UPA00241">
    <property type="reaction ID" value="UER00356"/>
</dbReference>
<comment type="similarity">
    <text evidence="3">Belongs to the CoaE family.</text>
</comment>
<reference evidence="5 6" key="1">
    <citation type="submission" date="2020-08" db="EMBL/GenBank/DDBJ databases">
        <title>Genomic Encyclopedia of Type Strains, Phase IV (KMG-IV): sequencing the most valuable type-strain genomes for metagenomic binning, comparative biology and taxonomic classification.</title>
        <authorList>
            <person name="Goeker M."/>
        </authorList>
    </citation>
    <scope>NUCLEOTIDE SEQUENCE [LARGE SCALE GENOMIC DNA]</scope>
    <source>
        <strain evidence="5 6">DSM 13481</strain>
    </source>
</reference>
<dbReference type="InterPro" id="IPR001977">
    <property type="entry name" value="Depp_CoAkinase"/>
</dbReference>
<comment type="function">
    <text evidence="3">Catalyzes the phosphorylation of the 3'-hydroxyl group of dephosphocoenzyme A to form coenzyme A.</text>
</comment>
<keyword evidence="3 5" id="KW-0418">Kinase</keyword>
<dbReference type="HAMAP" id="MF_00376">
    <property type="entry name" value="Dephospho_CoA_kinase"/>
    <property type="match status" value="1"/>
</dbReference>
<dbReference type="Pfam" id="PF01121">
    <property type="entry name" value="CoaE"/>
    <property type="match status" value="1"/>
</dbReference>
<dbReference type="InterPro" id="IPR027417">
    <property type="entry name" value="P-loop_NTPase"/>
</dbReference>
<evidence type="ECO:0000313" key="5">
    <source>
        <dbReference type="EMBL" id="MBB6063193.1"/>
    </source>
</evidence>
<feature type="binding site" evidence="3">
    <location>
        <begin position="12"/>
        <end position="17"/>
    </location>
    <ligand>
        <name>ATP</name>
        <dbReference type="ChEBI" id="CHEBI:30616"/>
    </ligand>
</feature>
<dbReference type="PANTHER" id="PTHR10695">
    <property type="entry name" value="DEPHOSPHO-COA KINASE-RELATED"/>
    <property type="match status" value="1"/>
</dbReference>
<protein>
    <recommendedName>
        <fullName evidence="3 4">Dephospho-CoA kinase</fullName>
        <ecNumber evidence="3 4">2.7.1.24</ecNumber>
    </recommendedName>
    <alternativeName>
        <fullName evidence="3">Dephosphocoenzyme A kinase</fullName>
    </alternativeName>
</protein>
<dbReference type="Proteomes" id="UP000555828">
    <property type="component" value="Unassembled WGS sequence"/>
</dbReference>
<dbReference type="Gene3D" id="3.40.50.300">
    <property type="entry name" value="P-loop containing nucleotide triphosphate hydrolases"/>
    <property type="match status" value="1"/>
</dbReference>
<keyword evidence="3" id="KW-0963">Cytoplasm</keyword>
<sequence length="179" mass="20979">MKLILCVTGKIGTGKSTVSKFFKEKGFKYINMDELGKIAFEHEKDKILEDFNTLDRSKIRDIVFQDQKMLKKLEQILHPKMLEILEKMTAKENFYVIEAAIKRRLKIKCDFTITVKCSLDTIFKRVSERRLSQKAIENILKNQVDILDEGIIINNDGSIKELYEKLEKIYTFIMRSASF</sequence>
<name>A0A841GSY8_9BACT</name>
<evidence type="ECO:0000256" key="1">
    <source>
        <dbReference type="ARBA" id="ARBA00022741"/>
    </source>
</evidence>
<dbReference type="RefSeq" id="WP_184619794.1">
    <property type="nucleotide sequence ID" value="NZ_JACHEX010000005.1"/>
</dbReference>
<evidence type="ECO:0000256" key="4">
    <source>
        <dbReference type="NCBIfam" id="TIGR00152"/>
    </source>
</evidence>
<dbReference type="PANTHER" id="PTHR10695:SF46">
    <property type="entry name" value="BIFUNCTIONAL COENZYME A SYNTHASE-RELATED"/>
    <property type="match status" value="1"/>
</dbReference>
<dbReference type="EMBL" id="JACHEX010000005">
    <property type="protein sequence ID" value="MBB6063193.1"/>
    <property type="molecule type" value="Genomic_DNA"/>
</dbReference>
<evidence type="ECO:0000313" key="6">
    <source>
        <dbReference type="Proteomes" id="UP000555828"/>
    </source>
</evidence>
<dbReference type="SUPFAM" id="SSF52540">
    <property type="entry name" value="P-loop containing nucleoside triphosphate hydrolases"/>
    <property type="match status" value="1"/>
</dbReference>
<comment type="caution">
    <text evidence="5">The sequence shown here is derived from an EMBL/GenBank/DDBJ whole genome shotgun (WGS) entry which is preliminary data.</text>
</comment>
<dbReference type="EC" id="2.7.1.24" evidence="3 4"/>
<evidence type="ECO:0000256" key="2">
    <source>
        <dbReference type="ARBA" id="ARBA00022840"/>
    </source>
</evidence>
<keyword evidence="3 5" id="KW-0808">Transferase</keyword>
<evidence type="ECO:0000256" key="3">
    <source>
        <dbReference type="HAMAP-Rule" id="MF_00376"/>
    </source>
</evidence>
<keyword evidence="3" id="KW-0173">Coenzyme A biosynthesis</keyword>
<dbReference type="GO" id="GO:0005524">
    <property type="term" value="F:ATP binding"/>
    <property type="evidence" value="ECO:0007669"/>
    <property type="project" value="UniProtKB-UniRule"/>
</dbReference>
<keyword evidence="1 3" id="KW-0547">Nucleotide-binding</keyword>
<comment type="pathway">
    <text evidence="3">Cofactor biosynthesis; coenzyme A biosynthesis; CoA from (R)-pantothenate: step 5/5.</text>
</comment>
<dbReference type="GO" id="GO:0005737">
    <property type="term" value="C:cytoplasm"/>
    <property type="evidence" value="ECO:0007669"/>
    <property type="project" value="UniProtKB-SubCell"/>
</dbReference>
<dbReference type="CDD" id="cd02022">
    <property type="entry name" value="DPCK"/>
    <property type="match status" value="1"/>
</dbReference>
<dbReference type="NCBIfam" id="TIGR00152">
    <property type="entry name" value="dephospho-CoA kinase"/>
    <property type="match status" value="1"/>
</dbReference>
<keyword evidence="2 3" id="KW-0067">ATP-binding</keyword>
<keyword evidence="6" id="KW-1185">Reference proteome</keyword>
<proteinExistence type="inferred from homology"/>
<comment type="catalytic activity">
    <reaction evidence="3">
        <text>3'-dephospho-CoA + ATP = ADP + CoA + H(+)</text>
        <dbReference type="Rhea" id="RHEA:18245"/>
        <dbReference type="ChEBI" id="CHEBI:15378"/>
        <dbReference type="ChEBI" id="CHEBI:30616"/>
        <dbReference type="ChEBI" id="CHEBI:57287"/>
        <dbReference type="ChEBI" id="CHEBI:57328"/>
        <dbReference type="ChEBI" id="CHEBI:456216"/>
        <dbReference type="EC" id="2.7.1.24"/>
    </reaction>
</comment>